<evidence type="ECO:0000256" key="2">
    <source>
        <dbReference type="ARBA" id="ARBA00023125"/>
    </source>
</evidence>
<dbReference type="PANTHER" id="PTHR43537">
    <property type="entry name" value="TRANSCRIPTIONAL REGULATOR, GNTR FAMILY"/>
    <property type="match status" value="1"/>
</dbReference>
<evidence type="ECO:0000259" key="5">
    <source>
        <dbReference type="PROSITE" id="PS50949"/>
    </source>
</evidence>
<feature type="domain" description="HTH gntR-type" evidence="5">
    <location>
        <begin position="9"/>
        <end position="77"/>
    </location>
</feature>
<evidence type="ECO:0000313" key="6">
    <source>
        <dbReference type="EMBL" id="MPL67652.1"/>
    </source>
</evidence>
<organism evidence="6">
    <name type="scientific">bioreactor metagenome</name>
    <dbReference type="NCBI Taxonomy" id="1076179"/>
    <lineage>
        <taxon>unclassified sequences</taxon>
        <taxon>metagenomes</taxon>
        <taxon>ecological metagenomes</taxon>
    </lineage>
</organism>
<dbReference type="PROSITE" id="PS50949">
    <property type="entry name" value="HTH_GNTR"/>
    <property type="match status" value="1"/>
</dbReference>
<proteinExistence type="predicted"/>
<dbReference type="Gene3D" id="1.20.120.530">
    <property type="entry name" value="GntR ligand-binding domain-like"/>
    <property type="match status" value="1"/>
</dbReference>
<dbReference type="SMART" id="SM00895">
    <property type="entry name" value="FCD"/>
    <property type="match status" value="1"/>
</dbReference>
<name>A0A644TMU6_9ZZZZ</name>
<dbReference type="SUPFAM" id="SSF48008">
    <property type="entry name" value="GntR ligand-binding domain-like"/>
    <property type="match status" value="1"/>
</dbReference>
<evidence type="ECO:0000256" key="4">
    <source>
        <dbReference type="SAM" id="MobiDB-lite"/>
    </source>
</evidence>
<dbReference type="EMBL" id="VSSQ01000038">
    <property type="protein sequence ID" value="MPL67652.1"/>
    <property type="molecule type" value="Genomic_DNA"/>
</dbReference>
<dbReference type="InterPro" id="IPR008920">
    <property type="entry name" value="TF_FadR/GntR_C"/>
</dbReference>
<feature type="region of interest" description="Disordered" evidence="4">
    <location>
        <begin position="209"/>
        <end position="239"/>
    </location>
</feature>
<evidence type="ECO:0000256" key="1">
    <source>
        <dbReference type="ARBA" id="ARBA00023015"/>
    </source>
</evidence>
<dbReference type="Pfam" id="PF07729">
    <property type="entry name" value="FCD"/>
    <property type="match status" value="1"/>
</dbReference>
<dbReference type="CDD" id="cd07377">
    <property type="entry name" value="WHTH_GntR"/>
    <property type="match status" value="1"/>
</dbReference>
<reference evidence="6" key="1">
    <citation type="submission" date="2019-08" db="EMBL/GenBank/DDBJ databases">
        <authorList>
            <person name="Kucharzyk K."/>
            <person name="Murdoch R.W."/>
            <person name="Higgins S."/>
            <person name="Loffler F."/>
        </authorList>
    </citation>
    <scope>NUCLEOTIDE SEQUENCE</scope>
</reference>
<gene>
    <name evidence="6" type="primary">lutR_5</name>
    <name evidence="6" type="ORF">SDC9_13350</name>
</gene>
<dbReference type="AlphaFoldDB" id="A0A644TMU6"/>
<accession>A0A644TMU6</accession>
<keyword evidence="2" id="KW-0238">DNA-binding</keyword>
<comment type="caution">
    <text evidence="6">The sequence shown here is derived from an EMBL/GenBank/DDBJ whole genome shotgun (WGS) entry which is preliminary data.</text>
</comment>
<dbReference type="SUPFAM" id="SSF46785">
    <property type="entry name" value="Winged helix' DNA-binding domain"/>
    <property type="match status" value="1"/>
</dbReference>
<evidence type="ECO:0000256" key="3">
    <source>
        <dbReference type="ARBA" id="ARBA00023163"/>
    </source>
</evidence>
<dbReference type="InterPro" id="IPR036390">
    <property type="entry name" value="WH_DNA-bd_sf"/>
</dbReference>
<dbReference type="Pfam" id="PF00392">
    <property type="entry name" value="GntR"/>
    <property type="match status" value="1"/>
</dbReference>
<sequence length="239" mass="26824">MYKNLSTEPRRSQEVAAHIKALIRDNKLKPGEKLPNEMELCGHFAVSRPTVREAVKALVSQGIIEIRRGKGTFVRQTPGISEDPLGLDFIVNPNMRLVLIEARIIIEPGVARLAAQNADDDAIAAIGASVKEMEDIVLQNKVNIEAELSFHRSIAEATKNPVITRIIPIIMESITKTYKDAPRTTEDHRHALEEHRRIYQAIASRDPEKSFQAMHQHLDESYQRTLSKQTAVSEPKAKP</sequence>
<dbReference type="InterPro" id="IPR011711">
    <property type="entry name" value="GntR_C"/>
</dbReference>
<dbReference type="InterPro" id="IPR000524">
    <property type="entry name" value="Tscrpt_reg_HTH_GntR"/>
</dbReference>
<dbReference type="PANTHER" id="PTHR43537:SF5">
    <property type="entry name" value="UXU OPERON TRANSCRIPTIONAL REGULATOR"/>
    <property type="match status" value="1"/>
</dbReference>
<dbReference type="InterPro" id="IPR036388">
    <property type="entry name" value="WH-like_DNA-bd_sf"/>
</dbReference>
<keyword evidence="3" id="KW-0804">Transcription</keyword>
<feature type="compositionally biased region" description="Polar residues" evidence="4">
    <location>
        <begin position="223"/>
        <end position="232"/>
    </location>
</feature>
<dbReference type="GO" id="GO:0003700">
    <property type="term" value="F:DNA-binding transcription factor activity"/>
    <property type="evidence" value="ECO:0007669"/>
    <property type="project" value="InterPro"/>
</dbReference>
<keyword evidence="1" id="KW-0805">Transcription regulation</keyword>
<dbReference type="Gene3D" id="1.10.10.10">
    <property type="entry name" value="Winged helix-like DNA-binding domain superfamily/Winged helix DNA-binding domain"/>
    <property type="match status" value="1"/>
</dbReference>
<dbReference type="SMART" id="SM00345">
    <property type="entry name" value="HTH_GNTR"/>
    <property type="match status" value="1"/>
</dbReference>
<protein>
    <submittedName>
        <fullName evidence="6">HTH-type transcriptional regulator LutR</fullName>
    </submittedName>
</protein>
<dbReference type="PRINTS" id="PR00035">
    <property type="entry name" value="HTHGNTR"/>
</dbReference>
<dbReference type="GO" id="GO:0003677">
    <property type="term" value="F:DNA binding"/>
    <property type="evidence" value="ECO:0007669"/>
    <property type="project" value="UniProtKB-KW"/>
</dbReference>